<dbReference type="Proteomes" id="UP000015102">
    <property type="component" value="Unassembled WGS sequence"/>
</dbReference>
<dbReference type="AlphaFoldDB" id="T1GX21"/>
<reference evidence="2" key="1">
    <citation type="submission" date="2013-02" db="EMBL/GenBank/DDBJ databases">
        <authorList>
            <person name="Hughes D."/>
        </authorList>
    </citation>
    <scope>NUCLEOTIDE SEQUENCE</scope>
    <source>
        <strain>Durham</strain>
        <strain evidence="2">NC isolate 2 -- Noor lab</strain>
    </source>
</reference>
<protein>
    <submittedName>
        <fullName evidence="1">Uncharacterized protein</fullName>
    </submittedName>
</protein>
<keyword evidence="2" id="KW-1185">Reference proteome</keyword>
<reference evidence="1" key="2">
    <citation type="submission" date="2015-06" db="UniProtKB">
        <authorList>
            <consortium name="EnsemblMetazoa"/>
        </authorList>
    </citation>
    <scope>IDENTIFICATION</scope>
</reference>
<dbReference type="EMBL" id="CAQQ02112622">
    <property type="status" value="NOT_ANNOTATED_CDS"/>
    <property type="molecule type" value="Genomic_DNA"/>
</dbReference>
<organism evidence="1 2">
    <name type="scientific">Megaselia scalaris</name>
    <name type="common">Humpbacked fly</name>
    <name type="synonym">Phora scalaris</name>
    <dbReference type="NCBI Taxonomy" id="36166"/>
    <lineage>
        <taxon>Eukaryota</taxon>
        <taxon>Metazoa</taxon>
        <taxon>Ecdysozoa</taxon>
        <taxon>Arthropoda</taxon>
        <taxon>Hexapoda</taxon>
        <taxon>Insecta</taxon>
        <taxon>Pterygota</taxon>
        <taxon>Neoptera</taxon>
        <taxon>Endopterygota</taxon>
        <taxon>Diptera</taxon>
        <taxon>Brachycera</taxon>
        <taxon>Muscomorpha</taxon>
        <taxon>Platypezoidea</taxon>
        <taxon>Phoridae</taxon>
        <taxon>Megaseliini</taxon>
        <taxon>Megaselia</taxon>
    </lineage>
</organism>
<dbReference type="EnsemblMetazoa" id="MESCA008359-RA">
    <property type="protein sequence ID" value="MESCA008359-PA"/>
    <property type="gene ID" value="MESCA008359"/>
</dbReference>
<proteinExistence type="predicted"/>
<dbReference type="EMBL" id="CAQQ02112620">
    <property type="status" value="NOT_ANNOTATED_CDS"/>
    <property type="molecule type" value="Genomic_DNA"/>
</dbReference>
<dbReference type="HOGENOM" id="CLU_2500483_0_0_1"/>
<dbReference type="EMBL" id="CAQQ02112621">
    <property type="status" value="NOT_ANNOTATED_CDS"/>
    <property type="molecule type" value="Genomic_DNA"/>
</dbReference>
<name>T1GX21_MEGSC</name>
<accession>T1GX21</accession>
<evidence type="ECO:0000313" key="1">
    <source>
        <dbReference type="EnsemblMetazoa" id="MESCA008359-PA"/>
    </source>
</evidence>
<evidence type="ECO:0000313" key="2">
    <source>
        <dbReference type="Proteomes" id="UP000015102"/>
    </source>
</evidence>
<sequence>MNSTMVSYWLPLSLTCLLEPFQKITGHQESARSIDFLVLERISVNLFHSKLTYKNTTRKFSSDMVESGSVQFWKLPTPFNTKSFSN</sequence>